<dbReference type="AlphaFoldDB" id="A0AAD4DNQ8"/>
<accession>A0AAD4DNQ8</accession>
<evidence type="ECO:0000313" key="2">
    <source>
        <dbReference type="EMBL" id="KAG1886863.1"/>
    </source>
</evidence>
<feature type="non-terminal residue" evidence="2">
    <location>
        <position position="1"/>
    </location>
</feature>
<feature type="region of interest" description="Disordered" evidence="1">
    <location>
        <begin position="1"/>
        <end position="21"/>
    </location>
</feature>
<organism evidence="2 3">
    <name type="scientific">Suillus fuscotomentosus</name>
    <dbReference type="NCBI Taxonomy" id="1912939"/>
    <lineage>
        <taxon>Eukaryota</taxon>
        <taxon>Fungi</taxon>
        <taxon>Dikarya</taxon>
        <taxon>Basidiomycota</taxon>
        <taxon>Agaricomycotina</taxon>
        <taxon>Agaricomycetes</taxon>
        <taxon>Agaricomycetidae</taxon>
        <taxon>Boletales</taxon>
        <taxon>Suillineae</taxon>
        <taxon>Suillaceae</taxon>
        <taxon>Suillus</taxon>
    </lineage>
</organism>
<dbReference type="RefSeq" id="XP_041216704.1">
    <property type="nucleotide sequence ID" value="XM_041369488.1"/>
</dbReference>
<reference evidence="2" key="1">
    <citation type="journal article" date="2020" name="New Phytol.">
        <title>Comparative genomics reveals dynamic genome evolution in host specialist ectomycorrhizal fungi.</title>
        <authorList>
            <person name="Lofgren L.A."/>
            <person name="Nguyen N.H."/>
            <person name="Vilgalys R."/>
            <person name="Ruytinx J."/>
            <person name="Liao H.L."/>
            <person name="Branco S."/>
            <person name="Kuo A."/>
            <person name="LaButti K."/>
            <person name="Lipzen A."/>
            <person name="Andreopoulos W."/>
            <person name="Pangilinan J."/>
            <person name="Riley R."/>
            <person name="Hundley H."/>
            <person name="Na H."/>
            <person name="Barry K."/>
            <person name="Grigoriev I.V."/>
            <person name="Stajich J.E."/>
            <person name="Kennedy P.G."/>
        </authorList>
    </citation>
    <scope>NUCLEOTIDE SEQUENCE</scope>
    <source>
        <strain evidence="2">FC203</strain>
    </source>
</reference>
<feature type="non-terminal residue" evidence="2">
    <location>
        <position position="119"/>
    </location>
</feature>
<sequence length="119" mass="13370">QNHEQNQTAESDTEESFQLPRKKVRWEGNSESVAAVANMENGISEDDANTSKVKFLKECCVPGRVAGPYYDSVRCIVYVLEDTQKDVYFDLTSMLLEQCNADIVLTSSKADDPFILVLQ</sequence>
<dbReference type="Proteomes" id="UP001195769">
    <property type="component" value="Unassembled WGS sequence"/>
</dbReference>
<keyword evidence="3" id="KW-1185">Reference proteome</keyword>
<comment type="caution">
    <text evidence="2">The sequence shown here is derived from an EMBL/GenBank/DDBJ whole genome shotgun (WGS) entry which is preliminary data.</text>
</comment>
<evidence type="ECO:0000256" key="1">
    <source>
        <dbReference type="SAM" id="MobiDB-lite"/>
    </source>
</evidence>
<dbReference type="EMBL" id="JABBWK010000244">
    <property type="protein sequence ID" value="KAG1886863.1"/>
    <property type="molecule type" value="Genomic_DNA"/>
</dbReference>
<proteinExistence type="predicted"/>
<feature type="compositionally biased region" description="Polar residues" evidence="1">
    <location>
        <begin position="1"/>
        <end position="10"/>
    </location>
</feature>
<dbReference type="GeneID" id="64663786"/>
<evidence type="ECO:0000313" key="3">
    <source>
        <dbReference type="Proteomes" id="UP001195769"/>
    </source>
</evidence>
<name>A0AAD4DNQ8_9AGAM</name>
<gene>
    <name evidence="2" type="ORF">F5891DRAFT_1224823</name>
</gene>
<protein>
    <submittedName>
        <fullName evidence="2">Uncharacterized protein</fullName>
    </submittedName>
</protein>